<feature type="transmembrane region" description="Helical" evidence="1">
    <location>
        <begin position="238"/>
        <end position="264"/>
    </location>
</feature>
<keyword evidence="1" id="KW-0472">Membrane</keyword>
<dbReference type="AlphaFoldDB" id="A0A160VRB6"/>
<reference evidence="3" key="1">
    <citation type="submission" date="2016-01" db="EMBL/GenBank/DDBJ databases">
        <authorList>
            <person name="Oliw E.H."/>
        </authorList>
    </citation>
    <scope>NUCLEOTIDE SEQUENCE</scope>
    <source>
        <strain evidence="3">1</strain>
    </source>
</reference>
<reference evidence="2 5" key="3">
    <citation type="submission" date="2016-04" db="EMBL/GenBank/DDBJ databases">
        <title>Complete genome sequence of Thermococcus chitonophagus type strain GC74.</title>
        <authorList>
            <person name="Oger P.M."/>
        </authorList>
    </citation>
    <scope>NUCLEOTIDE SEQUENCE [LARGE SCALE GENOMIC DNA]</scope>
    <source>
        <strain evidence="2 5">GC74</strain>
    </source>
</reference>
<dbReference type="Proteomes" id="UP000093069">
    <property type="component" value="Chromosome I"/>
</dbReference>
<dbReference type="RefSeq" id="WP_068576776.1">
    <property type="nucleotide sequence ID" value="NZ_CP015193.1"/>
</dbReference>
<organism evidence="3 4">
    <name type="scientific">Thermococcus chitonophagus</name>
    <dbReference type="NCBI Taxonomy" id="54262"/>
    <lineage>
        <taxon>Archaea</taxon>
        <taxon>Methanobacteriati</taxon>
        <taxon>Methanobacteriota</taxon>
        <taxon>Thermococci</taxon>
        <taxon>Thermococcales</taxon>
        <taxon>Thermococcaceae</taxon>
        <taxon>Thermococcus</taxon>
    </lineage>
</organism>
<feature type="transmembrane region" description="Helical" evidence="1">
    <location>
        <begin position="161"/>
        <end position="185"/>
    </location>
</feature>
<evidence type="ECO:0000256" key="1">
    <source>
        <dbReference type="SAM" id="Phobius"/>
    </source>
</evidence>
<reference evidence="4" key="2">
    <citation type="submission" date="2016-01" db="EMBL/GenBank/DDBJ databases">
        <authorList>
            <person name="Vorgias C.E."/>
        </authorList>
    </citation>
    <scope>NUCLEOTIDE SEQUENCE [LARGE SCALE GENOMIC DNA]</scope>
</reference>
<dbReference type="InterPro" id="IPR018650">
    <property type="entry name" value="STSV1_Orf64"/>
</dbReference>
<feature type="transmembrane region" description="Helical" evidence="1">
    <location>
        <begin position="88"/>
        <end position="107"/>
    </location>
</feature>
<name>A0A160VRB6_9EURY</name>
<feature type="transmembrane region" description="Helical" evidence="1">
    <location>
        <begin position="197"/>
        <end position="218"/>
    </location>
</feature>
<feature type="transmembrane region" description="Helical" evidence="1">
    <location>
        <begin position="284"/>
        <end position="300"/>
    </location>
</feature>
<evidence type="ECO:0000313" key="5">
    <source>
        <dbReference type="Proteomes" id="UP000250189"/>
    </source>
</evidence>
<keyword evidence="1" id="KW-1133">Transmembrane helix</keyword>
<sequence length="430" mass="48795">MKKGVIIATLHFIILTTLSLIKYENLQYCSLDLGIFTQSLSSILHGMFLYNTVEFQMYGASTHFAVHFQPILLLIFPLFAVFKSPITLLILQSFALAISVLIAYLIAMEVNEEIALPVTILYACNSSLIGIGLFEFHPVSLAVPLLLLSFLALLKRESKLFYVTSALTLSVKEDAFLGILGILAWDTLKNGVSRRKIIEVLCVLFYGILVIKVVIPLFGGRYIYESLYKSINIDQRKLLYFITVNATFSFLPFLDYESVILLFLPWLESLLSSRPTQTMIGFHYSYMIVPLSFIASVYGAKKLNKRALGGLVVAGILVSLATLPITFSPNKEDLSVVHYARLHQYPRKNAFWELIKLVNGSVYTQPRFYAPLSTKIDVYVYPRGAKVEYILLDMTTYRGRIWLKRFGRINKVRVKVIKCINGVCLFRVQK</sequence>
<accession>A0A160VRB6</accession>
<protein>
    <recommendedName>
        <fullName evidence="6">DUF2079 domain-containing protein</fullName>
    </recommendedName>
</protein>
<proteinExistence type="predicted"/>
<gene>
    <name evidence="2" type="ORF">A3L04_05825</name>
    <name evidence="3" type="ORF">CHITON_0676</name>
</gene>
<dbReference type="Proteomes" id="UP000250189">
    <property type="component" value="Chromosome"/>
</dbReference>
<dbReference type="Pfam" id="PF09852">
    <property type="entry name" value="DUF2079"/>
    <property type="match status" value="1"/>
</dbReference>
<dbReference type="OrthoDB" id="44002at2157"/>
<evidence type="ECO:0000313" key="2">
    <source>
        <dbReference type="EMBL" id="ASJ16621.1"/>
    </source>
</evidence>
<dbReference type="KEGG" id="tch:CHITON_0676"/>
<evidence type="ECO:0000313" key="3">
    <source>
        <dbReference type="EMBL" id="CUX77455.1"/>
    </source>
</evidence>
<dbReference type="EMBL" id="LN999010">
    <property type="protein sequence ID" value="CUX77455.1"/>
    <property type="molecule type" value="Genomic_DNA"/>
</dbReference>
<dbReference type="STRING" id="54262.CHITON_0676"/>
<feature type="transmembrane region" description="Helical" evidence="1">
    <location>
        <begin position="139"/>
        <end position="154"/>
    </location>
</feature>
<feature type="transmembrane region" description="Helical" evidence="1">
    <location>
        <begin position="35"/>
        <end position="52"/>
    </location>
</feature>
<dbReference type="GeneID" id="33322079"/>
<evidence type="ECO:0008006" key="6">
    <source>
        <dbReference type="Google" id="ProtNLM"/>
    </source>
</evidence>
<keyword evidence="1" id="KW-0812">Transmembrane</keyword>
<feature type="transmembrane region" description="Helical" evidence="1">
    <location>
        <begin position="64"/>
        <end position="82"/>
    </location>
</feature>
<dbReference type="EMBL" id="CP015193">
    <property type="protein sequence ID" value="ASJ16621.1"/>
    <property type="molecule type" value="Genomic_DNA"/>
</dbReference>
<keyword evidence="5" id="KW-1185">Reference proteome</keyword>
<evidence type="ECO:0000313" key="4">
    <source>
        <dbReference type="Proteomes" id="UP000093069"/>
    </source>
</evidence>
<feature type="transmembrane region" description="Helical" evidence="1">
    <location>
        <begin position="307"/>
        <end position="327"/>
    </location>
</feature>